<evidence type="ECO:0000256" key="5">
    <source>
        <dbReference type="ARBA" id="ARBA00023136"/>
    </source>
</evidence>
<dbReference type="InterPro" id="IPR001507">
    <property type="entry name" value="ZP_dom"/>
</dbReference>
<dbReference type="Gene3D" id="2.60.40.4100">
    <property type="entry name" value="Zona pellucida, ZP-C domain"/>
    <property type="match status" value="1"/>
</dbReference>
<dbReference type="PRINTS" id="PR00023">
    <property type="entry name" value="ZPELLUCIDA"/>
</dbReference>
<dbReference type="PROSITE" id="PS51034">
    <property type="entry name" value="ZP_2"/>
    <property type="match status" value="1"/>
</dbReference>
<dbReference type="PANTHER" id="PTHR47130:SF3">
    <property type="entry name" value="ZONA PELLUCIDA PROTEIN"/>
    <property type="match status" value="1"/>
</dbReference>
<evidence type="ECO:0000256" key="7">
    <source>
        <dbReference type="ARBA" id="ARBA00023180"/>
    </source>
</evidence>
<protein>
    <recommendedName>
        <fullName evidence="10">ZP domain-containing protein</fullName>
    </recommendedName>
</protein>
<evidence type="ECO:0000256" key="4">
    <source>
        <dbReference type="ARBA" id="ARBA00022525"/>
    </source>
</evidence>
<dbReference type="SMART" id="SM00241">
    <property type="entry name" value="ZP"/>
    <property type="match status" value="1"/>
</dbReference>
<keyword evidence="6" id="KW-1015">Disulfide bond</keyword>
<organism evidence="11 12">
    <name type="scientific">Alosa alosa</name>
    <name type="common">allis shad</name>
    <dbReference type="NCBI Taxonomy" id="278164"/>
    <lineage>
        <taxon>Eukaryota</taxon>
        <taxon>Metazoa</taxon>
        <taxon>Chordata</taxon>
        <taxon>Craniata</taxon>
        <taxon>Vertebrata</taxon>
        <taxon>Euteleostomi</taxon>
        <taxon>Actinopterygii</taxon>
        <taxon>Neopterygii</taxon>
        <taxon>Teleostei</taxon>
        <taxon>Clupei</taxon>
        <taxon>Clupeiformes</taxon>
        <taxon>Clupeoidei</taxon>
        <taxon>Clupeidae</taxon>
        <taxon>Alosa</taxon>
    </lineage>
</organism>
<comment type="caution">
    <text evidence="11">The sequence shown here is derived from an EMBL/GenBank/DDBJ whole genome shotgun (WGS) entry which is preliminary data.</text>
</comment>
<dbReference type="Proteomes" id="UP000823561">
    <property type="component" value="Chromosome 8"/>
</dbReference>
<evidence type="ECO:0000256" key="2">
    <source>
        <dbReference type="ARBA" id="ARBA00004613"/>
    </source>
</evidence>
<dbReference type="InterPro" id="IPR058876">
    <property type="entry name" value="Ig-like_ZP"/>
</dbReference>
<keyword evidence="12" id="KW-1185">Reference proteome</keyword>
<evidence type="ECO:0000256" key="1">
    <source>
        <dbReference type="ARBA" id="ARBA00004236"/>
    </source>
</evidence>
<dbReference type="PROSITE" id="PS00682">
    <property type="entry name" value="ZP_1"/>
    <property type="match status" value="1"/>
</dbReference>
<keyword evidence="9" id="KW-0732">Signal</keyword>
<feature type="domain" description="ZP" evidence="10">
    <location>
        <begin position="604"/>
        <end position="872"/>
    </location>
</feature>
<dbReference type="InterPro" id="IPR048290">
    <property type="entry name" value="ZP_chr"/>
</dbReference>
<feature type="signal peptide" evidence="9">
    <location>
        <begin position="1"/>
        <end position="20"/>
    </location>
</feature>
<gene>
    <name evidence="11" type="ORF">AALO_G00110560</name>
</gene>
<accession>A0AAV6GPN8</accession>
<dbReference type="Gene3D" id="2.60.40.3210">
    <property type="entry name" value="Zona pellucida, ZP-N domain"/>
    <property type="match status" value="1"/>
</dbReference>
<evidence type="ECO:0000259" key="10">
    <source>
        <dbReference type="PROSITE" id="PS51034"/>
    </source>
</evidence>
<dbReference type="GO" id="GO:0005886">
    <property type="term" value="C:plasma membrane"/>
    <property type="evidence" value="ECO:0007669"/>
    <property type="project" value="UniProtKB-SubCell"/>
</dbReference>
<proteinExistence type="predicted"/>
<reference evidence="11" key="1">
    <citation type="submission" date="2020-10" db="EMBL/GenBank/DDBJ databases">
        <title>Chromosome-scale genome assembly of the Allis shad, Alosa alosa.</title>
        <authorList>
            <person name="Margot Z."/>
            <person name="Christophe K."/>
            <person name="Cabau C."/>
            <person name="Louis A."/>
            <person name="Berthelot C."/>
            <person name="Parey E."/>
            <person name="Roest Crollius H."/>
            <person name="Montfort J."/>
            <person name="Robinson-Rechavi M."/>
            <person name="Bucao C."/>
            <person name="Bouchez O."/>
            <person name="Gislard M."/>
            <person name="Lluch J."/>
            <person name="Milhes M."/>
            <person name="Lampietro C."/>
            <person name="Lopez Roques C."/>
            <person name="Donnadieu C."/>
            <person name="Braasch I."/>
            <person name="Desvignes T."/>
            <person name="Postlethwait J."/>
            <person name="Bobe J."/>
            <person name="Guiguen Y."/>
        </authorList>
    </citation>
    <scope>NUCLEOTIDE SEQUENCE</scope>
    <source>
        <strain evidence="11">M-15738</strain>
        <tissue evidence="11">Blood</tissue>
    </source>
</reference>
<name>A0AAV6GPN8_9TELE</name>
<dbReference type="Pfam" id="PF23344">
    <property type="entry name" value="ZP-N"/>
    <property type="match status" value="1"/>
</dbReference>
<dbReference type="Pfam" id="PF00100">
    <property type="entry name" value="Zona_pellucida"/>
    <property type="match status" value="1"/>
</dbReference>
<keyword evidence="7" id="KW-0325">Glycoprotein</keyword>
<evidence type="ECO:0000313" key="12">
    <source>
        <dbReference type="Proteomes" id="UP000823561"/>
    </source>
</evidence>
<evidence type="ECO:0000256" key="9">
    <source>
        <dbReference type="SAM" id="SignalP"/>
    </source>
</evidence>
<keyword evidence="4" id="KW-0964">Secreted</keyword>
<comment type="subcellular location">
    <subcellularLocation>
        <location evidence="1">Cell membrane</location>
    </subcellularLocation>
    <subcellularLocation>
        <location evidence="2">Secreted</location>
    </subcellularLocation>
</comment>
<sequence>MAQILQRVLWLFMVAVMISAQRTFKTTGLRPQCLGNVIRLTIDKSFTIGGHLEVDAFNGSHYYPITPSMAPTCGYRKTIDPWGNVKLFASVLSCHTQNQDDEDFNMKVRVTINSEQKADKADMHEVSRTCKYNQWASREILCDRDFMEVSVNRLPPPADQAVHPEMEEDQWAAIPETVTSKKSIWRMVFFTPREKSLLLTEAQNLGYFVASTPTRLVIRSRPNTTEIYTENVAGISMNVLRVTTYFKDLWSVTMLDSAAACPTSGLTFTEKTITWYVPRHIHPLLTPNTCETLEVYMGIDGEQLNESQLLSKGYSMSVTDSLIIIELPVGGPDGYYKSCVSQSQYHILYSIEAMVVIVWKEAGSDLLTKYKVLYPITTPLMPRPPHVIANTVPEERVFDVVLGTFHQDVILMNITFSTGVLTVVEANARGFNVQEFRFPNGSKTFSLRVPFSDPVVLKSSPKRELTTYTLSLIFGLVVLPEQSPFSHPAVLDVTLQDVVFPVVTGTCDDENYYITVAHEGHGNDFKYIVGKRELTADLASDYSVRVNATHMTMRVSFLSSDAVFTFVIPTAAGGRLDFKVNDPVNKWSLTDFSLACTFPMPLTECQPNGTMTALALKVESAPNVIPSQLTLIDKSCKPVFSNDRFASFSFTVNTCGTARTFLDDFMIYQNQITMPNQGVKNGKTGSQPEYRLTISCYYVNDDIKMIPFVPKARGIDEDLTQIGTGEMRIRMRIARDFYNTFYSEENYPVVEYLRRPLYFEVELMDSTDPELELFVESCWATLTNDRQSTPRWDLIVDGCPNQDDRYMATIHPVTADDRVQFPSHFKRFDMKMFSFVQDNVVLRDQIYVHCDAAICDRNRQSDGFCYRPCSSHPDNQPSNFKSSQSNAKFSPRSRGQLSSGRILVSK</sequence>
<dbReference type="InterPro" id="IPR042235">
    <property type="entry name" value="ZP-C_dom"/>
</dbReference>
<keyword evidence="5" id="KW-0472">Membrane</keyword>
<feature type="region of interest" description="Disordered" evidence="8">
    <location>
        <begin position="872"/>
        <end position="906"/>
    </location>
</feature>
<dbReference type="AlphaFoldDB" id="A0AAV6GPN8"/>
<evidence type="ECO:0000256" key="3">
    <source>
        <dbReference type="ARBA" id="ARBA00022475"/>
    </source>
</evidence>
<evidence type="ECO:0000313" key="11">
    <source>
        <dbReference type="EMBL" id="KAG5276855.1"/>
    </source>
</evidence>
<dbReference type="InterPro" id="IPR055356">
    <property type="entry name" value="ZP-N"/>
</dbReference>
<dbReference type="GO" id="GO:0005576">
    <property type="term" value="C:extracellular region"/>
    <property type="evidence" value="ECO:0007669"/>
    <property type="project" value="UniProtKB-SubCell"/>
</dbReference>
<keyword evidence="3" id="KW-1003">Cell membrane</keyword>
<dbReference type="InterPro" id="IPR055355">
    <property type="entry name" value="ZP-C"/>
</dbReference>
<dbReference type="InterPro" id="IPR017977">
    <property type="entry name" value="ZP_dom_CS"/>
</dbReference>
<feature type="compositionally biased region" description="Polar residues" evidence="8">
    <location>
        <begin position="872"/>
        <end position="899"/>
    </location>
</feature>
<feature type="chain" id="PRO_5043563148" description="ZP domain-containing protein" evidence="9">
    <location>
        <begin position="21"/>
        <end position="906"/>
    </location>
</feature>
<dbReference type="EMBL" id="JADWDJ010000008">
    <property type="protein sequence ID" value="KAG5276855.1"/>
    <property type="molecule type" value="Genomic_DNA"/>
</dbReference>
<evidence type="ECO:0000256" key="8">
    <source>
        <dbReference type="SAM" id="MobiDB-lite"/>
    </source>
</evidence>
<dbReference type="PANTHER" id="PTHR47130">
    <property type="entry name" value="SI:DKEY-19B23.11-RELATED"/>
    <property type="match status" value="1"/>
</dbReference>
<evidence type="ECO:0000256" key="6">
    <source>
        <dbReference type="ARBA" id="ARBA00023157"/>
    </source>
</evidence>
<dbReference type="Pfam" id="PF26562">
    <property type="entry name" value="Ig-like"/>
    <property type="match status" value="1"/>
</dbReference>